<feature type="region of interest" description="Disordered" evidence="13">
    <location>
        <begin position="426"/>
        <end position="447"/>
    </location>
</feature>
<dbReference type="Pfam" id="PF00096">
    <property type="entry name" value="zf-C2H2"/>
    <property type="match status" value="2"/>
</dbReference>
<dbReference type="GO" id="GO:0000978">
    <property type="term" value="F:RNA polymerase II cis-regulatory region sequence-specific DNA binding"/>
    <property type="evidence" value="ECO:0007669"/>
    <property type="project" value="TreeGrafter"/>
</dbReference>
<evidence type="ECO:0000256" key="11">
    <source>
        <dbReference type="ARBA" id="ARBA00038023"/>
    </source>
</evidence>
<evidence type="ECO:0000256" key="4">
    <source>
        <dbReference type="ARBA" id="ARBA00022737"/>
    </source>
</evidence>
<feature type="compositionally biased region" description="Low complexity" evidence="13">
    <location>
        <begin position="428"/>
        <end position="437"/>
    </location>
</feature>
<dbReference type="PROSITE" id="PS00028">
    <property type="entry name" value="ZINC_FINGER_C2H2_1"/>
    <property type="match status" value="2"/>
</dbReference>
<dbReference type="SUPFAM" id="SSF57667">
    <property type="entry name" value="beta-beta-alpha zinc fingers"/>
    <property type="match status" value="1"/>
</dbReference>
<dbReference type="GO" id="GO:0008270">
    <property type="term" value="F:zinc ion binding"/>
    <property type="evidence" value="ECO:0007669"/>
    <property type="project" value="UniProtKB-KW"/>
</dbReference>
<keyword evidence="4" id="KW-0677">Repeat</keyword>
<evidence type="ECO:0000256" key="6">
    <source>
        <dbReference type="ARBA" id="ARBA00022833"/>
    </source>
</evidence>
<keyword evidence="16" id="KW-1185">Reference proteome</keyword>
<keyword evidence="2" id="KW-0678">Repressor</keyword>
<dbReference type="FunFam" id="3.30.160.60:FF:000152">
    <property type="entry name" value="DNA-binding protein creA"/>
    <property type="match status" value="1"/>
</dbReference>
<evidence type="ECO:0000256" key="10">
    <source>
        <dbReference type="ARBA" id="ARBA00023242"/>
    </source>
</evidence>
<keyword evidence="5 12" id="KW-0863">Zinc-finger</keyword>
<dbReference type="FunFam" id="3.30.160.60:FF:000089">
    <property type="entry name" value="DNA-binding protein creA"/>
    <property type="match status" value="1"/>
</dbReference>
<dbReference type="InParanoid" id="A0A5J5EZI0"/>
<keyword evidence="9" id="KW-0804">Transcription</keyword>
<dbReference type="GO" id="GO:0005737">
    <property type="term" value="C:cytoplasm"/>
    <property type="evidence" value="ECO:0007669"/>
    <property type="project" value="TreeGrafter"/>
</dbReference>
<feature type="compositionally biased region" description="Low complexity" evidence="13">
    <location>
        <begin position="305"/>
        <end position="319"/>
    </location>
</feature>
<dbReference type="EMBL" id="VXIS01000075">
    <property type="protein sequence ID" value="KAA8907821.1"/>
    <property type="molecule type" value="Genomic_DNA"/>
</dbReference>
<dbReference type="Proteomes" id="UP000326924">
    <property type="component" value="Unassembled WGS sequence"/>
</dbReference>
<comment type="similarity">
    <text evidence="11">Belongs to the creA/MIG C2H2-type zinc-finger protein family.</text>
</comment>
<evidence type="ECO:0000256" key="12">
    <source>
        <dbReference type="PROSITE-ProRule" id="PRU00042"/>
    </source>
</evidence>
<evidence type="ECO:0000256" key="5">
    <source>
        <dbReference type="ARBA" id="ARBA00022771"/>
    </source>
</evidence>
<evidence type="ECO:0000259" key="14">
    <source>
        <dbReference type="PROSITE" id="PS50157"/>
    </source>
</evidence>
<organism evidence="15 16">
    <name type="scientific">Sphaerosporella brunnea</name>
    <dbReference type="NCBI Taxonomy" id="1250544"/>
    <lineage>
        <taxon>Eukaryota</taxon>
        <taxon>Fungi</taxon>
        <taxon>Dikarya</taxon>
        <taxon>Ascomycota</taxon>
        <taxon>Pezizomycotina</taxon>
        <taxon>Pezizomycetes</taxon>
        <taxon>Pezizales</taxon>
        <taxon>Pyronemataceae</taxon>
        <taxon>Sphaerosporella</taxon>
    </lineage>
</organism>
<evidence type="ECO:0000256" key="13">
    <source>
        <dbReference type="SAM" id="MobiDB-lite"/>
    </source>
</evidence>
<evidence type="ECO:0000256" key="1">
    <source>
        <dbReference type="ARBA" id="ARBA00004123"/>
    </source>
</evidence>
<feature type="compositionally biased region" description="Low complexity" evidence="13">
    <location>
        <begin position="157"/>
        <end position="169"/>
    </location>
</feature>
<dbReference type="OrthoDB" id="654211at2759"/>
<dbReference type="GO" id="GO:0000433">
    <property type="term" value="P:carbon catabolite repression of transcription from RNA polymerase II promoter by glucose"/>
    <property type="evidence" value="ECO:0007669"/>
    <property type="project" value="TreeGrafter"/>
</dbReference>
<sequence>MQRSISSSNLPSLSQQQQQQQHQHQHHQHQHQQLPPPQQSGFPPALHWPMSFQDHERLAAMNQSNLTAMMNPMAMAMQHDHMQDQRTELPRPYKCPLCDKAFHRLEHQTRHIRTHTGEKPHACTFPGCTKRFSRSDELTRHSRIHTNPNSRRSNKNQAAALAAAGQHAPHPLEHSSARMMPPPAKIISKSAPPSHVGSPNVSPPHSYLGMHHAPLTPSALSPFGRAMSSPALTSAHQSPLDLNLLAQTASQQLEKENRGPYFVSFGGNRQHQLPPLSHAHPMSRSHSHEDDDPYVAHRSVKKSRPSSPVSTAPSSPTFSHDSCSPTPESTPLATPAHSPRLYPRDHMDYSMQLPSIRHLTLRAPALAPMEIADPYNAGQHHGNSQTANGMRLGDIINRPDGAQRKLPIPPVPRVAVHDLLNGNGMGFSSTSSSTSNSVAGGDLAERM</sequence>
<feature type="compositionally biased region" description="Low complexity" evidence="13">
    <location>
        <begin position="1"/>
        <end position="22"/>
    </location>
</feature>
<protein>
    <recommendedName>
        <fullName evidence="14">C2H2-type domain-containing protein</fullName>
    </recommendedName>
</protein>
<dbReference type="SMART" id="SM00355">
    <property type="entry name" value="ZnF_C2H2"/>
    <property type="match status" value="2"/>
</dbReference>
<dbReference type="GO" id="GO:0005634">
    <property type="term" value="C:nucleus"/>
    <property type="evidence" value="ECO:0007669"/>
    <property type="project" value="UniProtKB-SubCell"/>
</dbReference>
<evidence type="ECO:0000256" key="8">
    <source>
        <dbReference type="ARBA" id="ARBA00023125"/>
    </source>
</evidence>
<evidence type="ECO:0000256" key="2">
    <source>
        <dbReference type="ARBA" id="ARBA00022491"/>
    </source>
</evidence>
<name>A0A5J5EZI0_9PEZI</name>
<dbReference type="AlphaFoldDB" id="A0A5J5EZI0"/>
<evidence type="ECO:0000256" key="7">
    <source>
        <dbReference type="ARBA" id="ARBA00023015"/>
    </source>
</evidence>
<keyword evidence="6" id="KW-0862">Zinc</keyword>
<evidence type="ECO:0000256" key="3">
    <source>
        <dbReference type="ARBA" id="ARBA00022723"/>
    </source>
</evidence>
<reference evidence="15 16" key="1">
    <citation type="submission" date="2019-09" db="EMBL/GenBank/DDBJ databases">
        <title>Draft genome of the ectomycorrhizal ascomycete Sphaerosporella brunnea.</title>
        <authorList>
            <consortium name="DOE Joint Genome Institute"/>
            <person name="Benucci G.M."/>
            <person name="Marozzi G."/>
            <person name="Antonielli L."/>
            <person name="Sanchez S."/>
            <person name="Marco P."/>
            <person name="Wang X."/>
            <person name="Falini L.B."/>
            <person name="Barry K."/>
            <person name="Haridas S."/>
            <person name="Lipzen A."/>
            <person name="Labutti K."/>
            <person name="Grigoriev I.V."/>
            <person name="Murat C."/>
            <person name="Martin F."/>
            <person name="Albertini E."/>
            <person name="Donnini D."/>
            <person name="Bonito G."/>
        </authorList>
    </citation>
    <scope>NUCLEOTIDE SEQUENCE [LARGE SCALE GENOMIC DNA]</scope>
    <source>
        <strain evidence="15 16">Sb_GMNB300</strain>
    </source>
</reference>
<feature type="domain" description="C2H2-type" evidence="14">
    <location>
        <begin position="93"/>
        <end position="120"/>
    </location>
</feature>
<dbReference type="PANTHER" id="PTHR47428">
    <property type="entry name" value="REGULATORY PROTEIN MIG1-RELATED"/>
    <property type="match status" value="1"/>
</dbReference>
<proteinExistence type="inferred from homology"/>
<keyword evidence="3" id="KW-0479">Metal-binding</keyword>
<comment type="subcellular location">
    <subcellularLocation>
        <location evidence="1">Nucleus</location>
    </subcellularLocation>
</comment>
<dbReference type="InterPro" id="IPR013087">
    <property type="entry name" value="Znf_C2H2_type"/>
</dbReference>
<feature type="region of interest" description="Disordered" evidence="13">
    <location>
        <begin position="134"/>
        <end position="202"/>
    </location>
</feature>
<feature type="compositionally biased region" description="Polar residues" evidence="13">
    <location>
        <begin position="320"/>
        <end position="332"/>
    </location>
</feature>
<keyword evidence="8" id="KW-0238">DNA-binding</keyword>
<feature type="region of interest" description="Disordered" evidence="13">
    <location>
        <begin position="260"/>
        <end position="345"/>
    </location>
</feature>
<gene>
    <name evidence="15" type="ORF">FN846DRAFT_687400</name>
</gene>
<dbReference type="Gene3D" id="3.30.160.60">
    <property type="entry name" value="Classic Zinc Finger"/>
    <property type="match status" value="2"/>
</dbReference>
<dbReference type="GO" id="GO:0043609">
    <property type="term" value="P:regulation of carbon utilization"/>
    <property type="evidence" value="ECO:0007669"/>
    <property type="project" value="UniProtKB-ARBA"/>
</dbReference>
<dbReference type="PANTHER" id="PTHR47428:SF1">
    <property type="entry name" value="REGULATORY PROTEIN MIG1-RELATED"/>
    <property type="match status" value="1"/>
</dbReference>
<dbReference type="InterPro" id="IPR036236">
    <property type="entry name" value="Znf_C2H2_sf"/>
</dbReference>
<evidence type="ECO:0000313" key="15">
    <source>
        <dbReference type="EMBL" id="KAA8907821.1"/>
    </source>
</evidence>
<feature type="region of interest" description="Disordered" evidence="13">
    <location>
        <begin position="1"/>
        <end position="48"/>
    </location>
</feature>
<comment type="caution">
    <text evidence="15">The sequence shown here is derived from an EMBL/GenBank/DDBJ whole genome shotgun (WGS) entry which is preliminary data.</text>
</comment>
<keyword evidence="7" id="KW-0805">Transcription regulation</keyword>
<keyword evidence="10" id="KW-0539">Nucleus</keyword>
<dbReference type="InterPro" id="IPR051007">
    <property type="entry name" value="creA/MIG_C2H2-ZnF"/>
</dbReference>
<feature type="domain" description="C2H2-type" evidence="14">
    <location>
        <begin position="121"/>
        <end position="150"/>
    </location>
</feature>
<accession>A0A5J5EZI0</accession>
<evidence type="ECO:0000313" key="16">
    <source>
        <dbReference type="Proteomes" id="UP000326924"/>
    </source>
</evidence>
<dbReference type="PROSITE" id="PS50157">
    <property type="entry name" value="ZINC_FINGER_C2H2_2"/>
    <property type="match status" value="2"/>
</dbReference>
<evidence type="ECO:0000256" key="9">
    <source>
        <dbReference type="ARBA" id="ARBA00023163"/>
    </source>
</evidence>